<comment type="subcellular location">
    <subcellularLocation>
        <location evidence="1">Nucleus</location>
    </subcellularLocation>
</comment>
<dbReference type="Gene3D" id="3.30.160.60">
    <property type="entry name" value="Classic Zinc Finger"/>
    <property type="match status" value="6"/>
</dbReference>
<evidence type="ECO:0000256" key="3">
    <source>
        <dbReference type="ARBA" id="ARBA00022737"/>
    </source>
</evidence>
<evidence type="ECO:0000256" key="9">
    <source>
        <dbReference type="ARBA" id="ARBA00023242"/>
    </source>
</evidence>
<dbReference type="InterPro" id="IPR013087">
    <property type="entry name" value="Znf_C2H2_type"/>
</dbReference>
<feature type="compositionally biased region" description="Basic residues" evidence="11">
    <location>
        <begin position="305"/>
        <end position="318"/>
    </location>
</feature>
<evidence type="ECO:0000256" key="7">
    <source>
        <dbReference type="ARBA" id="ARBA00023125"/>
    </source>
</evidence>
<evidence type="ECO:0000256" key="2">
    <source>
        <dbReference type="ARBA" id="ARBA00022723"/>
    </source>
</evidence>
<proteinExistence type="predicted"/>
<keyword evidence="7" id="KW-0238">DNA-binding</keyword>
<keyword evidence="5" id="KW-0862">Zinc</keyword>
<evidence type="ECO:0000313" key="13">
    <source>
        <dbReference type="EMBL" id="ODN01602.1"/>
    </source>
</evidence>
<evidence type="ECO:0000256" key="5">
    <source>
        <dbReference type="ARBA" id="ARBA00022833"/>
    </source>
</evidence>
<gene>
    <name evidence="13" type="ORF">Ocin01_05099</name>
</gene>
<feature type="compositionally biased region" description="Basic residues" evidence="11">
    <location>
        <begin position="16"/>
        <end position="27"/>
    </location>
</feature>
<keyword evidence="6" id="KW-0805">Transcription regulation</keyword>
<evidence type="ECO:0000256" key="4">
    <source>
        <dbReference type="ARBA" id="ARBA00022771"/>
    </source>
</evidence>
<evidence type="ECO:0000256" key="11">
    <source>
        <dbReference type="SAM" id="MobiDB-lite"/>
    </source>
</evidence>
<protein>
    <submittedName>
        <fullName evidence="13">Putative zinc finger protein</fullName>
    </submittedName>
</protein>
<evidence type="ECO:0000256" key="10">
    <source>
        <dbReference type="PROSITE-ProRule" id="PRU00042"/>
    </source>
</evidence>
<dbReference type="Pfam" id="PF00096">
    <property type="entry name" value="zf-C2H2"/>
    <property type="match status" value="4"/>
</dbReference>
<evidence type="ECO:0000256" key="1">
    <source>
        <dbReference type="ARBA" id="ARBA00004123"/>
    </source>
</evidence>
<dbReference type="SMART" id="SM00355">
    <property type="entry name" value="ZnF_C2H2"/>
    <property type="match status" value="8"/>
</dbReference>
<evidence type="ECO:0000259" key="12">
    <source>
        <dbReference type="PROSITE" id="PS50157"/>
    </source>
</evidence>
<keyword evidence="9" id="KW-0539">Nucleus</keyword>
<dbReference type="EMBL" id="LJIJ01000146">
    <property type="protein sequence ID" value="ODN01602.1"/>
    <property type="molecule type" value="Genomic_DNA"/>
</dbReference>
<feature type="domain" description="C2H2-type" evidence="12">
    <location>
        <begin position="119"/>
        <end position="146"/>
    </location>
</feature>
<dbReference type="OrthoDB" id="6077919at2759"/>
<feature type="domain" description="C2H2-type" evidence="12">
    <location>
        <begin position="62"/>
        <end position="90"/>
    </location>
</feature>
<dbReference type="SUPFAM" id="SSF57667">
    <property type="entry name" value="beta-beta-alpha zinc fingers"/>
    <property type="match status" value="4"/>
</dbReference>
<dbReference type="GO" id="GO:0008270">
    <property type="term" value="F:zinc ion binding"/>
    <property type="evidence" value="ECO:0007669"/>
    <property type="project" value="UniProtKB-KW"/>
</dbReference>
<dbReference type="STRING" id="48709.A0A1D2N8M6"/>
<feature type="domain" description="C2H2-type" evidence="12">
    <location>
        <begin position="272"/>
        <end position="301"/>
    </location>
</feature>
<feature type="domain" description="C2H2-type" evidence="12">
    <location>
        <begin position="244"/>
        <end position="271"/>
    </location>
</feature>
<dbReference type="PANTHER" id="PTHR24379">
    <property type="entry name" value="KRAB AND ZINC FINGER DOMAIN-CONTAINING"/>
    <property type="match status" value="1"/>
</dbReference>
<feature type="compositionally biased region" description="Polar residues" evidence="11">
    <location>
        <begin position="1"/>
        <end position="11"/>
    </location>
</feature>
<feature type="domain" description="C2H2-type" evidence="12">
    <location>
        <begin position="147"/>
        <end position="174"/>
    </location>
</feature>
<reference evidence="13 14" key="1">
    <citation type="journal article" date="2016" name="Genome Biol. Evol.">
        <title>Gene Family Evolution Reflects Adaptation to Soil Environmental Stressors in the Genome of the Collembolan Orchesella cincta.</title>
        <authorList>
            <person name="Faddeeva-Vakhrusheva A."/>
            <person name="Derks M.F."/>
            <person name="Anvar S.Y."/>
            <person name="Agamennone V."/>
            <person name="Suring W."/>
            <person name="Smit S."/>
            <person name="van Straalen N.M."/>
            <person name="Roelofs D."/>
        </authorList>
    </citation>
    <scope>NUCLEOTIDE SEQUENCE [LARGE SCALE GENOMIC DNA]</scope>
    <source>
        <tissue evidence="13">Mixed pool</tissue>
    </source>
</reference>
<keyword evidence="3" id="KW-0677">Repeat</keyword>
<feature type="domain" description="C2H2-type" evidence="12">
    <location>
        <begin position="205"/>
        <end position="237"/>
    </location>
</feature>
<dbReference type="InterPro" id="IPR036236">
    <property type="entry name" value="Znf_C2H2_sf"/>
</dbReference>
<keyword evidence="4 10" id="KW-0863">Zinc-finger</keyword>
<evidence type="ECO:0000313" key="14">
    <source>
        <dbReference type="Proteomes" id="UP000094527"/>
    </source>
</evidence>
<keyword evidence="14" id="KW-1185">Reference proteome</keyword>
<evidence type="ECO:0000256" key="6">
    <source>
        <dbReference type="ARBA" id="ARBA00023015"/>
    </source>
</evidence>
<feature type="domain" description="C2H2-type" evidence="12">
    <location>
        <begin position="175"/>
        <end position="200"/>
    </location>
</feature>
<dbReference type="PROSITE" id="PS00028">
    <property type="entry name" value="ZINC_FINGER_C2H2_1"/>
    <property type="match status" value="7"/>
</dbReference>
<evidence type="ECO:0000256" key="8">
    <source>
        <dbReference type="ARBA" id="ARBA00023163"/>
    </source>
</evidence>
<name>A0A1D2N8M6_ORCCI</name>
<dbReference type="Proteomes" id="UP000094527">
    <property type="component" value="Unassembled WGS sequence"/>
</dbReference>
<dbReference type="GO" id="GO:0003677">
    <property type="term" value="F:DNA binding"/>
    <property type="evidence" value="ECO:0007669"/>
    <property type="project" value="UniProtKB-KW"/>
</dbReference>
<dbReference type="FunFam" id="3.30.160.60:FF:000145">
    <property type="entry name" value="Zinc finger protein 574"/>
    <property type="match status" value="1"/>
</dbReference>
<dbReference type="PROSITE" id="PS50157">
    <property type="entry name" value="ZINC_FINGER_C2H2_2"/>
    <property type="match status" value="7"/>
</dbReference>
<comment type="caution">
    <text evidence="13">The sequence shown here is derived from an EMBL/GenBank/DDBJ whole genome shotgun (WGS) entry which is preliminary data.</text>
</comment>
<keyword evidence="8" id="KW-0804">Transcription</keyword>
<dbReference type="GO" id="GO:0005634">
    <property type="term" value="C:nucleus"/>
    <property type="evidence" value="ECO:0007669"/>
    <property type="project" value="UniProtKB-SubCell"/>
</dbReference>
<keyword evidence="2" id="KW-0479">Metal-binding</keyword>
<feature type="compositionally biased region" description="Pro residues" evidence="11">
    <location>
        <begin position="340"/>
        <end position="349"/>
    </location>
</feature>
<organism evidence="13 14">
    <name type="scientific">Orchesella cincta</name>
    <name type="common">Springtail</name>
    <name type="synonym">Podura cincta</name>
    <dbReference type="NCBI Taxonomy" id="48709"/>
    <lineage>
        <taxon>Eukaryota</taxon>
        <taxon>Metazoa</taxon>
        <taxon>Ecdysozoa</taxon>
        <taxon>Arthropoda</taxon>
        <taxon>Hexapoda</taxon>
        <taxon>Collembola</taxon>
        <taxon>Entomobryomorpha</taxon>
        <taxon>Entomobryoidea</taxon>
        <taxon>Orchesellidae</taxon>
        <taxon>Orchesellinae</taxon>
        <taxon>Orchesella</taxon>
    </lineage>
</organism>
<feature type="region of interest" description="Disordered" evidence="11">
    <location>
        <begin position="292"/>
        <end position="351"/>
    </location>
</feature>
<dbReference type="FunFam" id="3.30.160.60:FF:000322">
    <property type="entry name" value="GDNF-inducible zinc finger protein 1"/>
    <property type="match status" value="1"/>
</dbReference>
<feature type="region of interest" description="Disordered" evidence="11">
    <location>
        <begin position="1"/>
        <end position="31"/>
    </location>
</feature>
<dbReference type="PANTHER" id="PTHR24379:SF121">
    <property type="entry name" value="C2H2-TYPE DOMAIN-CONTAINING PROTEIN"/>
    <property type="match status" value="1"/>
</dbReference>
<feature type="compositionally biased region" description="Acidic residues" evidence="11">
    <location>
        <begin position="323"/>
        <end position="336"/>
    </location>
</feature>
<dbReference type="FunFam" id="3.30.160.60:FF:002343">
    <property type="entry name" value="Zinc finger protein 33A"/>
    <property type="match status" value="1"/>
</dbReference>
<dbReference type="GO" id="GO:0006355">
    <property type="term" value="P:regulation of DNA-templated transcription"/>
    <property type="evidence" value="ECO:0007669"/>
    <property type="project" value="UniProtKB-ARBA"/>
</dbReference>
<accession>A0A1D2N8M6</accession>
<dbReference type="AlphaFoldDB" id="A0A1D2N8M6"/>
<sequence>MESTASENGSVDTPVKVRRKPGPKPKCKTTNPTSFDCPNCDAKFPSKDLADSHAAVHNNDAYECGQCDKLFSNFEDLKTHFIALHTVQGTCTTILGLEILQESHNNATTSTSASQDNSYVCEYCSKVCANKSAYDSHVRTHSNEREFKCDSCPKSYKNPHELTIHKRTHTNERPFACPEPGCGKSFTIRRSMLDHQRRHTKAFRYYCEVSGCGKGFITKQDRDRHEVRGHIPVEERPELPGEKTQCQVCKKWISQKGQMKEHLRTHSKEAPFVCHICGKGFKIKSNLNVHLKSKKHTGEPVIQRGRGKKAVAKAKAKKKQETDSDYELDEEEDEQEDLKPTPPVEPPQPSVSLPQAHFPMYVHSSPSKIVHTIQNQANSNQHVYQNMPALMPQFNQVPAFVHQVQPNLQLPVLTLHDPFQTFQ</sequence>